<feature type="compositionally biased region" description="Polar residues" evidence="1">
    <location>
        <begin position="12"/>
        <end position="22"/>
    </location>
</feature>
<evidence type="ECO:0000313" key="2">
    <source>
        <dbReference type="EMBL" id="GAJ03820.1"/>
    </source>
</evidence>
<reference evidence="2" key="1">
    <citation type="journal article" date="2014" name="Front. Microbiol.">
        <title>High frequency of phylogenetically diverse reductive dehalogenase-homologous genes in deep subseafloor sedimentary metagenomes.</title>
        <authorList>
            <person name="Kawai M."/>
            <person name="Futagami T."/>
            <person name="Toyoda A."/>
            <person name="Takaki Y."/>
            <person name="Nishi S."/>
            <person name="Hori S."/>
            <person name="Arai W."/>
            <person name="Tsubouchi T."/>
            <person name="Morono Y."/>
            <person name="Uchiyama I."/>
            <person name="Ito T."/>
            <person name="Fujiyama A."/>
            <person name="Inagaki F."/>
            <person name="Takami H."/>
        </authorList>
    </citation>
    <scope>NUCLEOTIDE SEQUENCE</scope>
    <source>
        <strain evidence="2">Expedition CK06-06</strain>
    </source>
</reference>
<gene>
    <name evidence="2" type="ORF">S12H4_50125</name>
</gene>
<dbReference type="EMBL" id="BARW01031527">
    <property type="protein sequence ID" value="GAJ03820.1"/>
    <property type="molecule type" value="Genomic_DNA"/>
</dbReference>
<feature type="non-terminal residue" evidence="2">
    <location>
        <position position="1"/>
    </location>
</feature>
<feature type="region of interest" description="Disordered" evidence="1">
    <location>
        <begin position="45"/>
        <end position="70"/>
    </location>
</feature>
<evidence type="ECO:0000256" key="1">
    <source>
        <dbReference type="SAM" id="MobiDB-lite"/>
    </source>
</evidence>
<sequence length="84" mass="9917">RRWQDPEYRAEQSATRSATSKRLWQDPEYRAKHSAAMKRLWQDPEYRAKQSARTGRTQVRDSRGHFVNPGIKYKKGVSYGGQDF</sequence>
<organism evidence="2">
    <name type="scientific">marine sediment metagenome</name>
    <dbReference type="NCBI Taxonomy" id="412755"/>
    <lineage>
        <taxon>unclassified sequences</taxon>
        <taxon>metagenomes</taxon>
        <taxon>ecological metagenomes</taxon>
    </lineage>
</organism>
<comment type="caution">
    <text evidence="2">The sequence shown here is derived from an EMBL/GenBank/DDBJ whole genome shotgun (WGS) entry which is preliminary data.</text>
</comment>
<dbReference type="AlphaFoldDB" id="X1VCD2"/>
<name>X1VCD2_9ZZZZ</name>
<proteinExistence type="predicted"/>
<protein>
    <submittedName>
        <fullName evidence="2">Uncharacterized protein</fullName>
    </submittedName>
</protein>
<accession>X1VCD2</accession>
<feature type="compositionally biased region" description="Basic and acidic residues" evidence="1">
    <location>
        <begin position="1"/>
        <end position="10"/>
    </location>
</feature>
<feature type="region of interest" description="Disordered" evidence="1">
    <location>
        <begin position="1"/>
        <end position="23"/>
    </location>
</feature>